<protein>
    <recommendedName>
        <fullName evidence="4">CCHC-type domain-containing protein</fullName>
    </recommendedName>
</protein>
<keyword evidence="1" id="KW-0507">mRNA processing</keyword>
<name>A0A2A9N948_9AGAR</name>
<feature type="domain" description="CCHC-type" evidence="4">
    <location>
        <begin position="69"/>
        <end position="83"/>
    </location>
</feature>
<dbReference type="InterPro" id="IPR001878">
    <property type="entry name" value="Znf_CCHC"/>
</dbReference>
<evidence type="ECO:0000256" key="2">
    <source>
        <dbReference type="PROSITE-ProRule" id="PRU00047"/>
    </source>
</evidence>
<dbReference type="InterPro" id="IPR036875">
    <property type="entry name" value="Znf_CCHC_sf"/>
</dbReference>
<dbReference type="OrthoDB" id="3863715at2759"/>
<feature type="region of interest" description="Disordered" evidence="3">
    <location>
        <begin position="31"/>
        <end position="58"/>
    </location>
</feature>
<feature type="non-terminal residue" evidence="5">
    <location>
        <position position="83"/>
    </location>
</feature>
<evidence type="ECO:0000259" key="4">
    <source>
        <dbReference type="PROSITE" id="PS50158"/>
    </source>
</evidence>
<evidence type="ECO:0000313" key="6">
    <source>
        <dbReference type="Proteomes" id="UP000242287"/>
    </source>
</evidence>
<dbReference type="EMBL" id="KZ303073">
    <property type="protein sequence ID" value="PFH44671.1"/>
    <property type="molecule type" value="Genomic_DNA"/>
</dbReference>
<keyword evidence="2" id="KW-0479">Metal-binding</keyword>
<reference evidence="5 6" key="1">
    <citation type="submission" date="2014-02" db="EMBL/GenBank/DDBJ databases">
        <title>Transposable element dynamics among asymbiotic and ectomycorrhizal Amanita fungi.</title>
        <authorList>
            <consortium name="DOE Joint Genome Institute"/>
            <person name="Hess J."/>
            <person name="Skrede I."/>
            <person name="Wolfe B."/>
            <person name="LaButti K."/>
            <person name="Ohm R.A."/>
            <person name="Grigoriev I.V."/>
            <person name="Pringle A."/>
        </authorList>
    </citation>
    <scope>NUCLEOTIDE SEQUENCE [LARGE SCALE GENOMIC DNA]</scope>
    <source>
        <strain evidence="5 6">SKay4041</strain>
    </source>
</reference>
<accession>A0A2A9N948</accession>
<dbReference type="Proteomes" id="UP000242287">
    <property type="component" value="Unassembled WGS sequence"/>
</dbReference>
<evidence type="ECO:0000256" key="1">
    <source>
        <dbReference type="ARBA" id="ARBA00022664"/>
    </source>
</evidence>
<evidence type="ECO:0000256" key="3">
    <source>
        <dbReference type="SAM" id="MobiDB-lite"/>
    </source>
</evidence>
<feature type="non-terminal residue" evidence="5">
    <location>
        <position position="1"/>
    </location>
</feature>
<dbReference type="PROSITE" id="PS50158">
    <property type="entry name" value="ZF_CCHC"/>
    <property type="match status" value="1"/>
</dbReference>
<organism evidence="5 6">
    <name type="scientific">Amanita thiersii Skay4041</name>
    <dbReference type="NCBI Taxonomy" id="703135"/>
    <lineage>
        <taxon>Eukaryota</taxon>
        <taxon>Fungi</taxon>
        <taxon>Dikarya</taxon>
        <taxon>Basidiomycota</taxon>
        <taxon>Agaricomycotina</taxon>
        <taxon>Agaricomycetes</taxon>
        <taxon>Agaricomycetidae</taxon>
        <taxon>Agaricales</taxon>
        <taxon>Pluteineae</taxon>
        <taxon>Amanitaceae</taxon>
        <taxon>Amanita</taxon>
    </lineage>
</organism>
<proteinExistence type="predicted"/>
<sequence>PTTLEKWYDIAICLDRQWRQAVAEKKLFTARSRKGETGSNLPHRSSQLNTQPYRDPNAMEVDHNRSQCRCYNCGQIGHFAHSC</sequence>
<dbReference type="Pfam" id="PF00098">
    <property type="entry name" value="zf-CCHC"/>
    <property type="match status" value="1"/>
</dbReference>
<dbReference type="AlphaFoldDB" id="A0A2A9N948"/>
<dbReference type="GO" id="GO:0003676">
    <property type="term" value="F:nucleic acid binding"/>
    <property type="evidence" value="ECO:0007669"/>
    <property type="project" value="InterPro"/>
</dbReference>
<keyword evidence="2" id="KW-0863">Zinc-finger</keyword>
<dbReference type="GO" id="GO:0006397">
    <property type="term" value="P:mRNA processing"/>
    <property type="evidence" value="ECO:0007669"/>
    <property type="project" value="UniProtKB-KW"/>
</dbReference>
<keyword evidence="2" id="KW-0862">Zinc</keyword>
<gene>
    <name evidence="5" type="ORF">AMATHDRAFT_128338</name>
</gene>
<dbReference type="SUPFAM" id="SSF57756">
    <property type="entry name" value="Retrovirus zinc finger-like domains"/>
    <property type="match status" value="1"/>
</dbReference>
<feature type="compositionally biased region" description="Polar residues" evidence="3">
    <location>
        <begin position="37"/>
        <end position="52"/>
    </location>
</feature>
<dbReference type="GO" id="GO:0008270">
    <property type="term" value="F:zinc ion binding"/>
    <property type="evidence" value="ECO:0007669"/>
    <property type="project" value="UniProtKB-KW"/>
</dbReference>
<evidence type="ECO:0000313" key="5">
    <source>
        <dbReference type="EMBL" id="PFH44671.1"/>
    </source>
</evidence>
<dbReference type="STRING" id="703135.A0A2A9N948"/>
<keyword evidence="6" id="KW-1185">Reference proteome</keyword>